<evidence type="ECO:0000256" key="1">
    <source>
        <dbReference type="ARBA" id="ARBA00006354"/>
    </source>
</evidence>
<dbReference type="GO" id="GO:0005524">
    <property type="term" value="F:ATP binding"/>
    <property type="evidence" value="ECO:0007669"/>
    <property type="project" value="InterPro"/>
</dbReference>
<dbReference type="Gene3D" id="3.40.50.300">
    <property type="entry name" value="P-loop containing nucleotide triphosphate hydrolases"/>
    <property type="match status" value="1"/>
</dbReference>
<dbReference type="InterPro" id="IPR000523">
    <property type="entry name" value="Mg_chelatse_chII-like_cat_dom"/>
</dbReference>
<feature type="domain" description="AAA+ ATPase" evidence="2">
    <location>
        <begin position="245"/>
        <end position="423"/>
    </location>
</feature>
<dbReference type="EMBL" id="CP137757">
    <property type="protein sequence ID" value="WPF24158.1"/>
    <property type="molecule type" value="Genomic_DNA"/>
</dbReference>
<dbReference type="SUPFAM" id="SSF54211">
    <property type="entry name" value="Ribosomal protein S5 domain 2-like"/>
    <property type="match status" value="1"/>
</dbReference>
<dbReference type="InterPro" id="IPR004482">
    <property type="entry name" value="Mg_chelat-rel"/>
</dbReference>
<dbReference type="InterPro" id="IPR027417">
    <property type="entry name" value="P-loop_NTPase"/>
</dbReference>
<dbReference type="InterPro" id="IPR003593">
    <property type="entry name" value="AAA+_ATPase"/>
</dbReference>
<dbReference type="SMART" id="SM00382">
    <property type="entry name" value="AAA"/>
    <property type="match status" value="1"/>
</dbReference>
<accession>A0AAU0PVP0</accession>
<dbReference type="Gene3D" id="3.30.230.10">
    <property type="match status" value="1"/>
</dbReference>
<dbReference type="PANTHER" id="PTHR32039">
    <property type="entry name" value="MAGNESIUM-CHELATASE SUBUNIT CHLI"/>
    <property type="match status" value="1"/>
</dbReference>
<dbReference type="KEGG" id="cpsk:Q0N40_06185"/>
<keyword evidence="4" id="KW-1185">Reference proteome</keyword>
<dbReference type="Pfam" id="PF13335">
    <property type="entry name" value="Mg_chelatase_C"/>
    <property type="match status" value="1"/>
</dbReference>
<dbReference type="InterPro" id="IPR020568">
    <property type="entry name" value="Ribosomal_Su5_D2-typ_SF"/>
</dbReference>
<dbReference type="Proteomes" id="UP001174314">
    <property type="component" value="Chromosome"/>
</dbReference>
<organism evidence="3 4">
    <name type="scientific">Corynebacterium pseudokroppenstedtii</name>
    <dbReference type="NCBI Taxonomy" id="2804917"/>
    <lineage>
        <taxon>Bacteria</taxon>
        <taxon>Bacillati</taxon>
        <taxon>Actinomycetota</taxon>
        <taxon>Actinomycetes</taxon>
        <taxon>Mycobacteriales</taxon>
        <taxon>Corynebacteriaceae</taxon>
        <taxon>Corynebacterium</taxon>
    </lineage>
</organism>
<dbReference type="InterPro" id="IPR014721">
    <property type="entry name" value="Ribsml_uS5_D2-typ_fold_subgr"/>
</dbReference>
<reference evidence="3 4" key="1">
    <citation type="submission" date="2023-10" db="EMBL/GenBank/DDBJ databases">
        <title>complete genome sequence of Corynebacterium pseudokroppenstedtii P15-C1.</title>
        <authorList>
            <person name="Bruggemann H."/>
            <person name="Poehlein A."/>
        </authorList>
    </citation>
    <scope>NUCLEOTIDE SEQUENCE [LARGE SCALE GENOMIC DNA]</scope>
    <source>
        <strain evidence="3 4">P15_C1</strain>
    </source>
</reference>
<protein>
    <submittedName>
        <fullName evidence="3">YifB family Mg chelatase-like AAA ATPase</fullName>
    </submittedName>
</protein>
<evidence type="ECO:0000259" key="2">
    <source>
        <dbReference type="SMART" id="SM00382"/>
    </source>
</evidence>
<dbReference type="RefSeq" id="WP_204087111.1">
    <property type="nucleotide sequence ID" value="NZ_CP137757.1"/>
</dbReference>
<dbReference type="NCBIfam" id="TIGR00368">
    <property type="entry name" value="YifB family Mg chelatase-like AAA ATPase"/>
    <property type="match status" value="1"/>
</dbReference>
<dbReference type="SUPFAM" id="SSF52540">
    <property type="entry name" value="P-loop containing nucleoside triphosphate hydrolases"/>
    <property type="match status" value="1"/>
</dbReference>
<gene>
    <name evidence="3" type="ORF">Q0N40_06185</name>
</gene>
<sequence>MMTVGRTYSVALQGVSGIPISIEADSGPGLPGMNVVGLGDTAVSEARDRIRSAARNSGLEWPKTKIVVSLSPASLPKNGSGYDLALVIAVLASNANRSANGLGGSKTRDRDIKARLDSTVFIGELGLNGDVRSVAGVLPAVIAARDQGMTAAVVPGANAKEASLVVGISVWAVTSLRAAWAWVCTGQPMTSDQSALISEAVQHACIRCEHHRVSSATDRDDETLDMSEVFGQELARRGIEIAAAGGHHMLLIGPPGSGKSMLAARVPTILPPLSEQECLEVTAIHSLSSEMMTDVVTRPPFVDPHYSISVAGLIGGGSGRPRPGAISRAHHGVLFLDEVGEMKARVLDALRTPLEQGYVRISRNRFSVVYPSSFQLIMAANPCPCGAATPQECRCTGRVRSTYLSGLSGPLLDRIDLAVTTAPKGFMVSSICRGESSESIRRRVCQAHMHARRRWESAGLGPITNSRVPGKWIREWLSTVPMVASYVDYLLRTDAVTQRGVDRLCRVAFTIADLEAGASGTGDEGSSGIDTVVGLSHVTLDHFDEAQSLHEGVDNIGR</sequence>
<dbReference type="InterPro" id="IPR025158">
    <property type="entry name" value="Mg_chelat-rel_C"/>
</dbReference>
<name>A0AAU0PVP0_9CORY</name>
<dbReference type="AlphaFoldDB" id="A0AAU0PVP0"/>
<evidence type="ECO:0000313" key="4">
    <source>
        <dbReference type="Proteomes" id="UP001174314"/>
    </source>
</evidence>
<evidence type="ECO:0000313" key="3">
    <source>
        <dbReference type="EMBL" id="WPF24158.1"/>
    </source>
</evidence>
<dbReference type="Pfam" id="PF13541">
    <property type="entry name" value="ChlI"/>
    <property type="match status" value="1"/>
</dbReference>
<dbReference type="CDD" id="cd00009">
    <property type="entry name" value="AAA"/>
    <property type="match status" value="1"/>
</dbReference>
<comment type="similarity">
    <text evidence="1">Belongs to the Mg-chelatase subunits D/I family. ComM subfamily.</text>
</comment>
<dbReference type="Pfam" id="PF01078">
    <property type="entry name" value="Mg_chelatase"/>
    <property type="match status" value="1"/>
</dbReference>
<dbReference type="InterPro" id="IPR045006">
    <property type="entry name" value="CHLI-like"/>
</dbReference>
<proteinExistence type="inferred from homology"/>
<dbReference type="PANTHER" id="PTHR32039:SF7">
    <property type="entry name" value="COMPETENCE PROTEIN COMM"/>
    <property type="match status" value="1"/>
</dbReference>